<feature type="binding site" evidence="12">
    <location>
        <position position="226"/>
    </location>
    <ligand>
        <name>FAD</name>
        <dbReference type="ChEBI" id="CHEBI:57692"/>
    </ligand>
</feature>
<dbReference type="OrthoDB" id="9772484at2"/>
<evidence type="ECO:0000256" key="6">
    <source>
        <dbReference type="ARBA" id="ARBA00022827"/>
    </source>
</evidence>
<dbReference type="EMBL" id="CP029347">
    <property type="protein sequence ID" value="AWL11836.1"/>
    <property type="molecule type" value="Genomic_DNA"/>
</dbReference>
<feature type="binding site" evidence="12">
    <location>
        <position position="277"/>
    </location>
    <ligand>
        <name>FAD</name>
        <dbReference type="ChEBI" id="CHEBI:57692"/>
    </ligand>
</feature>
<dbReference type="GO" id="GO:0071949">
    <property type="term" value="F:FAD binding"/>
    <property type="evidence" value="ECO:0007669"/>
    <property type="project" value="TreeGrafter"/>
</dbReference>
<dbReference type="PANTHER" id="PTHR11455:SF9">
    <property type="entry name" value="CRYPTOCHROME CIRCADIAN CLOCK 5 ISOFORM X1"/>
    <property type="match status" value="1"/>
</dbReference>
<sequence length="475" mass="55719">MSALIWLRSDLRADWHSPLNYAIEQHDSVTAVYIVTPQQWRHYGLAQAKTDLILARLAELKKRLKDRNVYLNIVKEPDYTSSVKRIAIECQKHNINNVYVNAEYEWDERQRDKALKLALQDQGIQCGVFHDTCLVRPDAIFNQQNKPYKVFTPYFKAWLAELERQNMTPLSANSQASQTQTLDEEVELDSLSDWYWSRRDSKRWPACDKGLTEKARAFVSERAADYASNRDIPIKEGTSELSPYLSIGAISPARLYHQLSIEARQSLEQRNGGEYEWLRELAWRDFYRYVMFHFPHVCKHRCFQSQYDEFPWETDKKAFEAWCEGRTGYPVVDAAMRCLNQTGWMHNRLRMIVSSFLCKHLRLPWRWGEDYFMSRLIDGDFASNNGGWQWSASVGTDAAPYFRIFNPTTQGERYDKQGRFIRSWVPELESVPDKHLHQPSAWQGFSDVDYPAPIVDHKATVAETKRRFQDFLASH</sequence>
<evidence type="ECO:0000256" key="3">
    <source>
        <dbReference type="ARBA" id="ARBA00013149"/>
    </source>
</evidence>
<dbReference type="RefSeq" id="WP_109339454.1">
    <property type="nucleotide sequence ID" value="NZ_CP029347.1"/>
</dbReference>
<dbReference type="GO" id="GO:0009416">
    <property type="term" value="P:response to light stimulus"/>
    <property type="evidence" value="ECO:0007669"/>
    <property type="project" value="TreeGrafter"/>
</dbReference>
<dbReference type="GO" id="GO:0003904">
    <property type="term" value="F:deoxyribodipyrimidine photo-lyase activity"/>
    <property type="evidence" value="ECO:0007669"/>
    <property type="project" value="UniProtKB-EC"/>
</dbReference>
<evidence type="ECO:0000256" key="8">
    <source>
        <dbReference type="ARBA" id="ARBA00031671"/>
    </source>
</evidence>
<comment type="function">
    <text evidence="10">Involved in repair of UV radiation-induced DNA damage. Catalyzes the light-dependent monomerization (300-600 nm) of cyclobutyl pyrimidine dimers (in cis-syn configuration), which are formed between adjacent bases on the same DNA strand upon exposure to ultraviolet radiation.</text>
</comment>
<proteinExistence type="inferred from homology"/>
<dbReference type="SUPFAM" id="SSF52425">
    <property type="entry name" value="Cryptochrome/photolyase, N-terminal domain"/>
    <property type="match status" value="1"/>
</dbReference>
<dbReference type="SUPFAM" id="SSF48173">
    <property type="entry name" value="Cryptochrome/photolyase FAD-binding domain"/>
    <property type="match status" value="1"/>
</dbReference>
<dbReference type="PRINTS" id="PR00147">
    <property type="entry name" value="DNAPHOTLYASE"/>
</dbReference>
<comment type="similarity">
    <text evidence="2">Belongs to the DNA photolyase class-1 family.</text>
</comment>
<feature type="binding site" evidence="12">
    <location>
        <begin position="280"/>
        <end position="287"/>
    </location>
    <ligand>
        <name>FAD</name>
        <dbReference type="ChEBI" id="CHEBI:57692"/>
    </ligand>
</feature>
<dbReference type="InterPro" id="IPR014729">
    <property type="entry name" value="Rossmann-like_a/b/a_fold"/>
</dbReference>
<feature type="binding site" evidence="12">
    <location>
        <begin position="238"/>
        <end position="242"/>
    </location>
    <ligand>
        <name>FAD</name>
        <dbReference type="ChEBI" id="CHEBI:57692"/>
    </ligand>
</feature>
<dbReference type="Gene3D" id="1.10.579.10">
    <property type="entry name" value="DNA Cyclobutane Dipyrimidine Photolyase, subunit A, domain 3"/>
    <property type="match status" value="1"/>
</dbReference>
<keyword evidence="5 12" id="KW-0285">Flavoprotein</keyword>
<evidence type="ECO:0000256" key="13">
    <source>
        <dbReference type="PIRSR" id="PIRSR602081-2"/>
    </source>
</evidence>
<evidence type="ECO:0000256" key="10">
    <source>
        <dbReference type="ARBA" id="ARBA00059220"/>
    </source>
</evidence>
<dbReference type="Proteomes" id="UP000245728">
    <property type="component" value="Chromosome"/>
</dbReference>
<dbReference type="InterPro" id="IPR006050">
    <property type="entry name" value="DNA_photolyase_N"/>
</dbReference>
<dbReference type="Pfam" id="PF03441">
    <property type="entry name" value="FAD_binding_7"/>
    <property type="match status" value="1"/>
</dbReference>
<dbReference type="EC" id="4.1.99.3" evidence="3"/>
<evidence type="ECO:0000256" key="2">
    <source>
        <dbReference type="ARBA" id="ARBA00005862"/>
    </source>
</evidence>
<feature type="domain" description="Photolyase/cryptochrome alpha/beta" evidence="15">
    <location>
        <begin position="1"/>
        <end position="134"/>
    </location>
</feature>
<dbReference type="FunFam" id="1.10.579.10:FF:000003">
    <property type="entry name" value="Deoxyribodipyrimidine photo-lyase"/>
    <property type="match status" value="1"/>
</dbReference>
<keyword evidence="7 14" id="KW-0157">Chromophore</keyword>
<reference evidence="16 17" key="1">
    <citation type="submission" date="2018-05" db="EMBL/GenBank/DDBJ databases">
        <title>Salinimonas sp. HMF8227 Genome sequencing and assembly.</title>
        <authorList>
            <person name="Kang H."/>
            <person name="Kang J."/>
            <person name="Cha I."/>
            <person name="Kim H."/>
            <person name="Joh K."/>
        </authorList>
    </citation>
    <scope>NUCLEOTIDE SEQUENCE [LARGE SCALE GENOMIC DNA]</scope>
    <source>
        <strain evidence="16 17">HMF8227</strain>
    </source>
</reference>
<dbReference type="GO" id="GO:0003677">
    <property type="term" value="F:DNA binding"/>
    <property type="evidence" value="ECO:0007669"/>
    <property type="project" value="TreeGrafter"/>
</dbReference>
<dbReference type="PANTHER" id="PTHR11455">
    <property type="entry name" value="CRYPTOCHROME"/>
    <property type="match status" value="1"/>
</dbReference>
<dbReference type="InterPro" id="IPR036155">
    <property type="entry name" value="Crypto/Photolyase_N_sf"/>
</dbReference>
<evidence type="ECO:0000256" key="1">
    <source>
        <dbReference type="ARBA" id="ARBA00001932"/>
    </source>
</evidence>
<gene>
    <name evidence="16" type="primary">phrB</name>
    <name evidence="16" type="ORF">HMF8227_01358</name>
</gene>
<feature type="site" description="Electron transfer via tryptophanyl radical" evidence="13">
    <location>
        <position position="312"/>
    </location>
</feature>
<dbReference type="KEGG" id="salh:HMF8227_01358"/>
<evidence type="ECO:0000256" key="11">
    <source>
        <dbReference type="ARBA" id="ARBA00083107"/>
    </source>
</evidence>
<dbReference type="PROSITE" id="PS00691">
    <property type="entry name" value="DNA_PHOTOLYASES_1_2"/>
    <property type="match status" value="1"/>
</dbReference>
<evidence type="ECO:0000256" key="4">
    <source>
        <dbReference type="ARBA" id="ARBA00014046"/>
    </source>
</evidence>
<evidence type="ECO:0000256" key="9">
    <source>
        <dbReference type="ARBA" id="ARBA00033999"/>
    </source>
</evidence>
<dbReference type="Pfam" id="PF00875">
    <property type="entry name" value="DNA_photolyase"/>
    <property type="match status" value="1"/>
</dbReference>
<feature type="site" description="Electron transfer via tryptophanyl radical" evidence="13">
    <location>
        <position position="365"/>
    </location>
</feature>
<evidence type="ECO:0000313" key="16">
    <source>
        <dbReference type="EMBL" id="AWL11836.1"/>
    </source>
</evidence>
<keyword evidence="16" id="KW-0456">Lyase</keyword>
<accession>A0A2S2E2F5</accession>
<comment type="cofactor">
    <cofactor evidence="1">
        <name>(6R)-5,10-methylene-5,6,7,8-tetrahydrofolate</name>
        <dbReference type="ChEBI" id="CHEBI:15636"/>
    </cofactor>
</comment>
<dbReference type="Gene3D" id="1.25.40.80">
    <property type="match status" value="1"/>
</dbReference>
<dbReference type="InterPro" id="IPR005101">
    <property type="entry name" value="Cryptochr/Photolyase_FAD-bd"/>
</dbReference>
<evidence type="ECO:0000256" key="14">
    <source>
        <dbReference type="RuleBase" id="RU004182"/>
    </source>
</evidence>
<dbReference type="InterPro" id="IPR036134">
    <property type="entry name" value="Crypto/Photolyase_FAD-like_sf"/>
</dbReference>
<feature type="site" description="Electron transfer via tryptophanyl radical" evidence="13">
    <location>
        <position position="388"/>
    </location>
</feature>
<dbReference type="AlphaFoldDB" id="A0A2S2E2F5"/>
<keyword evidence="17" id="KW-1185">Reference proteome</keyword>
<evidence type="ECO:0000256" key="7">
    <source>
        <dbReference type="ARBA" id="ARBA00022991"/>
    </source>
</evidence>
<dbReference type="PROSITE" id="PS00394">
    <property type="entry name" value="DNA_PHOTOLYASES_1_1"/>
    <property type="match status" value="1"/>
</dbReference>
<dbReference type="Gene3D" id="3.40.50.620">
    <property type="entry name" value="HUPs"/>
    <property type="match status" value="1"/>
</dbReference>
<name>A0A2S2E2F5_9ALTE</name>
<comment type="catalytic activity">
    <reaction evidence="9">
        <text>cyclobutadipyrimidine (in DNA) = 2 pyrimidine residues (in DNA).</text>
        <dbReference type="EC" id="4.1.99.3"/>
    </reaction>
</comment>
<evidence type="ECO:0000256" key="12">
    <source>
        <dbReference type="PIRSR" id="PIRSR602081-1"/>
    </source>
</evidence>
<feature type="binding site" evidence="12">
    <location>
        <begin position="378"/>
        <end position="380"/>
    </location>
    <ligand>
        <name>FAD</name>
        <dbReference type="ChEBI" id="CHEBI:57692"/>
    </ligand>
</feature>
<dbReference type="NCBIfam" id="NF007955">
    <property type="entry name" value="PRK10674.1"/>
    <property type="match status" value="1"/>
</dbReference>
<organism evidence="16 17">
    <name type="scientific">Saliniradius amylolyticus</name>
    <dbReference type="NCBI Taxonomy" id="2183582"/>
    <lineage>
        <taxon>Bacteria</taxon>
        <taxon>Pseudomonadati</taxon>
        <taxon>Pseudomonadota</taxon>
        <taxon>Gammaproteobacteria</taxon>
        <taxon>Alteromonadales</taxon>
        <taxon>Alteromonadaceae</taxon>
        <taxon>Saliniradius</taxon>
    </lineage>
</organism>
<evidence type="ECO:0000313" key="17">
    <source>
        <dbReference type="Proteomes" id="UP000245728"/>
    </source>
</evidence>
<evidence type="ECO:0000256" key="5">
    <source>
        <dbReference type="ARBA" id="ARBA00022630"/>
    </source>
</evidence>
<dbReference type="InterPro" id="IPR002081">
    <property type="entry name" value="Cryptochrome/DNA_photolyase_1"/>
</dbReference>
<dbReference type="InterPro" id="IPR018394">
    <property type="entry name" value="DNA_photolyase_1_CS_C"/>
</dbReference>
<keyword evidence="6 12" id="KW-0274">FAD</keyword>
<comment type="cofactor">
    <cofactor evidence="12">
        <name>FAD</name>
        <dbReference type="ChEBI" id="CHEBI:57692"/>
    </cofactor>
    <text evidence="12">Binds 1 FAD per subunit.</text>
</comment>
<dbReference type="GO" id="GO:0000719">
    <property type="term" value="P:photoreactive repair"/>
    <property type="evidence" value="ECO:0007669"/>
    <property type="project" value="UniProtKB-ARBA"/>
</dbReference>
<dbReference type="PROSITE" id="PS51645">
    <property type="entry name" value="PHR_CRY_ALPHA_BETA"/>
    <property type="match status" value="1"/>
</dbReference>
<protein>
    <recommendedName>
        <fullName evidence="4">Deoxyribodipyrimidine photo-lyase</fullName>
        <ecNumber evidence="3">4.1.99.3</ecNumber>
    </recommendedName>
    <alternativeName>
        <fullName evidence="8">DNA photolyase</fullName>
    </alternativeName>
    <alternativeName>
        <fullName evidence="11">Photoreactivating enzyme</fullName>
    </alternativeName>
</protein>
<evidence type="ECO:0000259" key="15">
    <source>
        <dbReference type="PROSITE" id="PS51645"/>
    </source>
</evidence>
<comment type="similarity">
    <text evidence="14">Belongs to the DNA photolyase family.</text>
</comment>